<reference evidence="8" key="2">
    <citation type="submission" date="2023-04" db="EMBL/GenBank/DDBJ databases">
        <title>Paracnuella aquatica gen. nov., sp. nov., a member of the family Chitinophagaceae isolated from a hot spring.</title>
        <authorList>
            <person name="Wang C."/>
        </authorList>
    </citation>
    <scope>NUCLEOTIDE SEQUENCE</scope>
    <source>
        <strain evidence="8">LB-8</strain>
    </source>
</reference>
<dbReference type="AlphaFoldDB" id="A0A9X2XP08"/>
<comment type="subcellular location">
    <subcellularLocation>
        <location evidence="1">Cell outer membrane</location>
    </subcellularLocation>
</comment>
<evidence type="ECO:0000256" key="5">
    <source>
        <dbReference type="ARBA" id="ARBA00023237"/>
    </source>
</evidence>
<evidence type="ECO:0000256" key="1">
    <source>
        <dbReference type="ARBA" id="ARBA00004442"/>
    </source>
</evidence>
<evidence type="ECO:0000259" key="6">
    <source>
        <dbReference type="Pfam" id="PF07980"/>
    </source>
</evidence>
<dbReference type="Proteomes" id="UP001155483">
    <property type="component" value="Unassembled WGS sequence"/>
</dbReference>
<dbReference type="InterPro" id="IPR012944">
    <property type="entry name" value="SusD_RagB_dom"/>
</dbReference>
<comment type="similarity">
    <text evidence="2">Belongs to the SusD family.</text>
</comment>
<name>A0A9X2XP08_9BACT</name>
<keyword evidence="5" id="KW-0998">Cell outer membrane</keyword>
<comment type="caution">
    <text evidence="8">The sequence shown here is derived from an EMBL/GenBank/DDBJ whole genome shotgun (WGS) entry which is preliminary data.</text>
</comment>
<dbReference type="InterPro" id="IPR033985">
    <property type="entry name" value="SusD-like_N"/>
</dbReference>
<feature type="domain" description="RagB/SusD" evidence="6">
    <location>
        <begin position="356"/>
        <end position="651"/>
    </location>
</feature>
<evidence type="ECO:0000259" key="7">
    <source>
        <dbReference type="Pfam" id="PF14322"/>
    </source>
</evidence>
<protein>
    <submittedName>
        <fullName evidence="8">RagB/SusD family nutrient uptake outer membrane protein</fullName>
    </submittedName>
</protein>
<dbReference type="SUPFAM" id="SSF48452">
    <property type="entry name" value="TPR-like"/>
    <property type="match status" value="1"/>
</dbReference>
<accession>A0A9X2XP08</accession>
<keyword evidence="9" id="KW-1185">Reference proteome</keyword>
<dbReference type="Pfam" id="PF14322">
    <property type="entry name" value="SusD-like_3"/>
    <property type="match status" value="1"/>
</dbReference>
<reference evidence="8" key="1">
    <citation type="submission" date="2022-09" db="EMBL/GenBank/DDBJ databases">
        <authorList>
            <person name="Yuan C."/>
            <person name="Ke Z."/>
        </authorList>
    </citation>
    <scope>NUCLEOTIDE SEQUENCE</scope>
    <source>
        <strain evidence="8">LB-8</strain>
    </source>
</reference>
<dbReference type="InterPro" id="IPR011990">
    <property type="entry name" value="TPR-like_helical_dom_sf"/>
</dbReference>
<evidence type="ECO:0000256" key="2">
    <source>
        <dbReference type="ARBA" id="ARBA00006275"/>
    </source>
</evidence>
<feature type="domain" description="SusD-like N-terminal" evidence="7">
    <location>
        <begin position="38"/>
        <end position="226"/>
    </location>
</feature>
<keyword evidence="4" id="KW-0472">Membrane</keyword>
<proteinExistence type="inferred from homology"/>
<dbReference type="Pfam" id="PF07980">
    <property type="entry name" value="SusD_RagB"/>
    <property type="match status" value="1"/>
</dbReference>
<keyword evidence="3" id="KW-0732">Signal</keyword>
<organism evidence="8 9">
    <name type="scientific">Paraflavisolibacter caeni</name>
    <dbReference type="NCBI Taxonomy" id="2982496"/>
    <lineage>
        <taxon>Bacteria</taxon>
        <taxon>Pseudomonadati</taxon>
        <taxon>Bacteroidota</taxon>
        <taxon>Chitinophagia</taxon>
        <taxon>Chitinophagales</taxon>
        <taxon>Chitinophagaceae</taxon>
        <taxon>Paraflavisolibacter</taxon>
    </lineage>
</organism>
<evidence type="ECO:0000313" key="9">
    <source>
        <dbReference type="Proteomes" id="UP001155483"/>
    </source>
</evidence>
<dbReference type="EMBL" id="JAOTIF010000010">
    <property type="protein sequence ID" value="MCU7550138.1"/>
    <property type="molecule type" value="Genomic_DNA"/>
</dbReference>
<dbReference type="Gene3D" id="1.25.40.390">
    <property type="match status" value="1"/>
</dbReference>
<dbReference type="PROSITE" id="PS51257">
    <property type="entry name" value="PROKAR_LIPOPROTEIN"/>
    <property type="match status" value="1"/>
</dbReference>
<dbReference type="GO" id="GO:0009279">
    <property type="term" value="C:cell outer membrane"/>
    <property type="evidence" value="ECO:0007669"/>
    <property type="project" value="UniProtKB-SubCell"/>
</dbReference>
<gene>
    <name evidence="8" type="ORF">OCK74_13525</name>
</gene>
<evidence type="ECO:0000313" key="8">
    <source>
        <dbReference type="EMBL" id="MCU7550138.1"/>
    </source>
</evidence>
<sequence>MKSKYIKTLKGSAIVMLMVFLAGCSKILEEQPRSIYEPGFFKTENGVNGGLTSLYAHLRYIYGQAYYYNTCETGTDEVTYAQSADENFKVMDISGQGNITPTNSRADVLWGAAFPNINTASGIIENATAVGTISNALIAEARFFRAFDYFQLVQTFGGVPLDLGAGVLKFNTAPVRVSVRNTLPEVYTKAIFPDLKTAVNDLPDNPRVTGAVTKTVARLYLAKAYLTYAWWLQNPNNIPTYPETARIDPDGHDAQWYFQQAYDVATTAISNPGPFTLQPTFYDVNVGTNDRNKELLLFADHTETSELYNASSLTYSNGGAPENFAGWMMQWNYTNIRSSTSNTSWAGVSSVQREAEQHLGRPWTRMCPTIAVIKSTFADKTNDSRYDGTFVTVYRGNWPKGGVSNTILYNANNMQVKPGEAILTFLNEEPATPIDYSNSAYKSNIGAGVLGGRADFVVSPNGISRIVYPGLWKLGTYRTDNGTGLGQPNAASTRPYNIAKFSELYFIAAEAAAKGATTQAGKSARELINVIRARAGKWRWDNNGNIAKVEDHSADMTAATPISIDIDYILAERSREYYGEGYRWYDLVRTQKWIALASTYQISGSNYGDHTPQTITRNIQSYLYLRPIPQGQMDALQLNETDKKAYQNPGYN</sequence>
<dbReference type="RefSeq" id="WP_279297577.1">
    <property type="nucleotide sequence ID" value="NZ_JAOTIF010000010.1"/>
</dbReference>
<evidence type="ECO:0000256" key="3">
    <source>
        <dbReference type="ARBA" id="ARBA00022729"/>
    </source>
</evidence>
<evidence type="ECO:0000256" key="4">
    <source>
        <dbReference type="ARBA" id="ARBA00023136"/>
    </source>
</evidence>